<accession>A0A6T7F2M0</accession>
<reference evidence="2" key="1">
    <citation type="submission" date="2021-01" db="EMBL/GenBank/DDBJ databases">
        <authorList>
            <person name="Corre E."/>
            <person name="Pelletier E."/>
            <person name="Niang G."/>
            <person name="Scheremetjew M."/>
            <person name="Finn R."/>
            <person name="Kale V."/>
            <person name="Holt S."/>
            <person name="Cochrane G."/>
            <person name="Meng A."/>
            <person name="Brown T."/>
            <person name="Cohen L."/>
        </authorList>
    </citation>
    <scope>NUCLEOTIDE SEQUENCE</scope>
    <source>
        <strain evidence="2">CCMP2084</strain>
    </source>
</reference>
<gene>
    <name evidence="2" type="ORF">ASEP1449_LOCUS2006</name>
    <name evidence="3" type="ORF">ASEP1449_LOCUS2007</name>
</gene>
<feature type="region of interest" description="Disordered" evidence="1">
    <location>
        <begin position="1"/>
        <end position="54"/>
    </location>
</feature>
<dbReference type="Pfam" id="PF12796">
    <property type="entry name" value="Ank_2"/>
    <property type="match status" value="1"/>
</dbReference>
<dbReference type="AlphaFoldDB" id="A0A6T7F2M0"/>
<feature type="compositionally biased region" description="Polar residues" evidence="1">
    <location>
        <begin position="174"/>
        <end position="205"/>
    </location>
</feature>
<dbReference type="InterPro" id="IPR002110">
    <property type="entry name" value="Ankyrin_rpt"/>
</dbReference>
<sequence>MTTVEGKKAEAIVSEDESSSSGGISKCRKRSASQDSKNQLGAPPTNYQKITSDDSLRNSHKYNFNIVEHRLLQFPCCGTEQLDSSSVTLSKKPTKPTTDYVETEPTKIESEGHIIIKACNNMKECNNVPLSPVSSRSIASHRNAPIAVNSAVAFIAQPQIETMGKTDCRDHNENYGQTVDPHSNPQHNDVDLSSPTSNQAQQQRPTIRKNIGNAPLPDPDTCPQDMHPDQFLKMITLSRLGYNLEAKSAPSLSIFSEISEDELSSYAIDVVTATRDNDLENLRQIHESGRSLSCCNRFGESILHMACRRGYTEIVRYMIHEAHVSVRIKDDCGRTPFHDACWNQNTNIEILDMLMKEDPLLFLVSDNRGSTAFEYARHEHWPVWRKFLHDRSSYFDTVEDSTAKYFMAKP</sequence>
<organism evidence="2">
    <name type="scientific">Attheya septentrionalis</name>
    <dbReference type="NCBI Taxonomy" id="420275"/>
    <lineage>
        <taxon>Eukaryota</taxon>
        <taxon>Sar</taxon>
        <taxon>Stramenopiles</taxon>
        <taxon>Ochrophyta</taxon>
        <taxon>Bacillariophyta</taxon>
        <taxon>Coscinodiscophyceae</taxon>
        <taxon>Chaetocerotophycidae</taxon>
        <taxon>Chaetocerotales</taxon>
        <taxon>Attheyaceae</taxon>
        <taxon>Attheya</taxon>
    </lineage>
</organism>
<dbReference type="EMBL" id="HBHQ01003087">
    <property type="protein sequence ID" value="CAD9810184.1"/>
    <property type="molecule type" value="Transcribed_RNA"/>
</dbReference>
<name>A0A6T7F2M0_9STRA</name>
<evidence type="ECO:0000313" key="2">
    <source>
        <dbReference type="EMBL" id="CAD9810183.1"/>
    </source>
</evidence>
<evidence type="ECO:0000313" key="3">
    <source>
        <dbReference type="EMBL" id="CAD9810184.1"/>
    </source>
</evidence>
<feature type="region of interest" description="Disordered" evidence="1">
    <location>
        <begin position="165"/>
        <end position="215"/>
    </location>
</feature>
<feature type="region of interest" description="Disordered" evidence="1">
    <location>
        <begin position="85"/>
        <end position="105"/>
    </location>
</feature>
<dbReference type="InterPro" id="IPR028320">
    <property type="entry name" value="iASPP"/>
</dbReference>
<dbReference type="EMBL" id="HBHQ01003086">
    <property type="protein sequence ID" value="CAD9810183.1"/>
    <property type="molecule type" value="Transcribed_RNA"/>
</dbReference>
<dbReference type="PANTHER" id="PTHR24164:SF4">
    <property type="entry name" value="RELA-ASSOCIATED INHIBITOR"/>
    <property type="match status" value="1"/>
</dbReference>
<feature type="compositionally biased region" description="Polar residues" evidence="1">
    <location>
        <begin position="85"/>
        <end position="97"/>
    </location>
</feature>
<proteinExistence type="predicted"/>
<evidence type="ECO:0000256" key="1">
    <source>
        <dbReference type="SAM" id="MobiDB-lite"/>
    </source>
</evidence>
<feature type="compositionally biased region" description="Basic and acidic residues" evidence="1">
    <location>
        <begin position="1"/>
        <end position="10"/>
    </location>
</feature>
<dbReference type="GO" id="GO:0006357">
    <property type="term" value="P:regulation of transcription by RNA polymerase II"/>
    <property type="evidence" value="ECO:0007669"/>
    <property type="project" value="TreeGrafter"/>
</dbReference>
<dbReference type="SUPFAM" id="SSF48403">
    <property type="entry name" value="Ankyrin repeat"/>
    <property type="match status" value="1"/>
</dbReference>
<dbReference type="SMART" id="SM00248">
    <property type="entry name" value="ANK"/>
    <property type="match status" value="2"/>
</dbReference>
<protein>
    <submittedName>
        <fullName evidence="2">Uncharacterized protein</fullName>
    </submittedName>
</protein>
<dbReference type="PANTHER" id="PTHR24164">
    <property type="entry name" value="RELA-ASSOCIATED INHIBITOR"/>
    <property type="match status" value="1"/>
</dbReference>
<feature type="compositionally biased region" description="Polar residues" evidence="1">
    <location>
        <begin position="33"/>
        <end position="50"/>
    </location>
</feature>
<dbReference type="Gene3D" id="1.25.40.20">
    <property type="entry name" value="Ankyrin repeat-containing domain"/>
    <property type="match status" value="1"/>
</dbReference>
<dbReference type="InterPro" id="IPR036770">
    <property type="entry name" value="Ankyrin_rpt-contain_sf"/>
</dbReference>